<dbReference type="Proteomes" id="UP001057375">
    <property type="component" value="Unassembled WGS sequence"/>
</dbReference>
<sequence length="65" mass="7585">RDIVHCLCLIAGHPYYTPQSAETFINREERYRREGIERVIDDALERAEKLVSNPLNLSLPLKTME</sequence>
<evidence type="ECO:0000313" key="1">
    <source>
        <dbReference type="EMBL" id="GKT27715.1"/>
    </source>
</evidence>
<dbReference type="EMBL" id="BQXS01012764">
    <property type="protein sequence ID" value="GKT27715.1"/>
    <property type="molecule type" value="Genomic_DNA"/>
</dbReference>
<proteinExistence type="predicted"/>
<evidence type="ECO:0000313" key="2">
    <source>
        <dbReference type="Proteomes" id="UP001057375"/>
    </source>
</evidence>
<keyword evidence="2" id="KW-1185">Reference proteome</keyword>
<organism evidence="1 2">
    <name type="scientific">Aduncisulcus paluster</name>
    <dbReference type="NCBI Taxonomy" id="2918883"/>
    <lineage>
        <taxon>Eukaryota</taxon>
        <taxon>Metamonada</taxon>
        <taxon>Carpediemonas-like organisms</taxon>
        <taxon>Aduncisulcus</taxon>
    </lineage>
</organism>
<comment type="caution">
    <text evidence="1">The sequence shown here is derived from an EMBL/GenBank/DDBJ whole genome shotgun (WGS) entry which is preliminary data.</text>
</comment>
<gene>
    <name evidence="1" type="ORF">ADUPG1_013985</name>
</gene>
<accession>A0ABQ5K5A8</accession>
<name>A0ABQ5K5A8_9EUKA</name>
<reference evidence="1" key="1">
    <citation type="submission" date="2022-03" db="EMBL/GenBank/DDBJ databases">
        <title>Draft genome sequence of Aduncisulcus paluster, a free-living microaerophilic Fornicata.</title>
        <authorList>
            <person name="Yuyama I."/>
            <person name="Kume K."/>
            <person name="Tamura T."/>
            <person name="Inagaki Y."/>
            <person name="Hashimoto T."/>
        </authorList>
    </citation>
    <scope>NUCLEOTIDE SEQUENCE</scope>
    <source>
        <strain evidence="1">NY0171</strain>
    </source>
</reference>
<feature type="non-terminal residue" evidence="1">
    <location>
        <position position="1"/>
    </location>
</feature>
<protein>
    <submittedName>
        <fullName evidence="1">Uncharacterized protein</fullName>
    </submittedName>
</protein>